<dbReference type="EMBL" id="KN834788">
    <property type="protein sequence ID" value="KIK57948.1"/>
    <property type="molecule type" value="Genomic_DNA"/>
</dbReference>
<dbReference type="AlphaFoldDB" id="A0A0D0CQZ9"/>
<proteinExistence type="predicted"/>
<reference evidence="1 2" key="1">
    <citation type="submission" date="2014-04" db="EMBL/GenBank/DDBJ databases">
        <title>Evolutionary Origins and Diversification of the Mycorrhizal Mutualists.</title>
        <authorList>
            <consortium name="DOE Joint Genome Institute"/>
            <consortium name="Mycorrhizal Genomics Consortium"/>
            <person name="Kohler A."/>
            <person name="Kuo A."/>
            <person name="Nagy L.G."/>
            <person name="Floudas D."/>
            <person name="Copeland A."/>
            <person name="Barry K.W."/>
            <person name="Cichocki N."/>
            <person name="Veneault-Fourrey C."/>
            <person name="LaButti K."/>
            <person name="Lindquist E.A."/>
            <person name="Lipzen A."/>
            <person name="Lundell T."/>
            <person name="Morin E."/>
            <person name="Murat C."/>
            <person name="Riley R."/>
            <person name="Ohm R."/>
            <person name="Sun H."/>
            <person name="Tunlid A."/>
            <person name="Henrissat B."/>
            <person name="Grigoriev I.V."/>
            <person name="Hibbett D.S."/>
            <person name="Martin F."/>
        </authorList>
    </citation>
    <scope>NUCLEOTIDE SEQUENCE [LARGE SCALE GENOMIC DNA]</scope>
    <source>
        <strain evidence="1 2">FD-317 M1</strain>
    </source>
</reference>
<accession>A0A0D0CQZ9</accession>
<protein>
    <submittedName>
        <fullName evidence="1">Uncharacterized protein</fullName>
    </submittedName>
</protein>
<evidence type="ECO:0000313" key="2">
    <source>
        <dbReference type="Proteomes" id="UP000053593"/>
    </source>
</evidence>
<dbReference type="Proteomes" id="UP000053593">
    <property type="component" value="Unassembled WGS sequence"/>
</dbReference>
<name>A0A0D0CQZ9_9AGAR</name>
<dbReference type="HOGENOM" id="CLU_1713486_0_0_1"/>
<organism evidence="1 2">
    <name type="scientific">Collybiopsis luxurians FD-317 M1</name>
    <dbReference type="NCBI Taxonomy" id="944289"/>
    <lineage>
        <taxon>Eukaryota</taxon>
        <taxon>Fungi</taxon>
        <taxon>Dikarya</taxon>
        <taxon>Basidiomycota</taxon>
        <taxon>Agaricomycotina</taxon>
        <taxon>Agaricomycetes</taxon>
        <taxon>Agaricomycetidae</taxon>
        <taxon>Agaricales</taxon>
        <taxon>Marasmiineae</taxon>
        <taxon>Omphalotaceae</taxon>
        <taxon>Collybiopsis</taxon>
        <taxon>Collybiopsis luxurians</taxon>
    </lineage>
</organism>
<evidence type="ECO:0000313" key="1">
    <source>
        <dbReference type="EMBL" id="KIK57948.1"/>
    </source>
</evidence>
<gene>
    <name evidence="1" type="ORF">GYMLUDRAFT_738032</name>
</gene>
<sequence length="153" mass="17476">MSVTATSYTHIISYHTKVARSTLKLKLKSDLLLIFPVPTGSRSPFSPPPTRSRTQATKSNHLTCYNVLNFKLKLKLLEAMSLLCVDARPILPATATYADILQYPFVRRQQRQVRGRTRVKTNLPTWQMHPPSDPGHKYPIILHRNAERCALLR</sequence>
<keyword evidence="2" id="KW-1185">Reference proteome</keyword>